<name>A0A811U9Z9_CERCA</name>
<evidence type="ECO:0000313" key="1">
    <source>
        <dbReference type="EMBL" id="CAD6995340.1"/>
    </source>
</evidence>
<organism evidence="1 2">
    <name type="scientific">Ceratitis capitata</name>
    <name type="common">Mediterranean fruit fly</name>
    <name type="synonym">Tephritis capitata</name>
    <dbReference type="NCBI Taxonomy" id="7213"/>
    <lineage>
        <taxon>Eukaryota</taxon>
        <taxon>Metazoa</taxon>
        <taxon>Ecdysozoa</taxon>
        <taxon>Arthropoda</taxon>
        <taxon>Hexapoda</taxon>
        <taxon>Insecta</taxon>
        <taxon>Pterygota</taxon>
        <taxon>Neoptera</taxon>
        <taxon>Endopterygota</taxon>
        <taxon>Diptera</taxon>
        <taxon>Brachycera</taxon>
        <taxon>Muscomorpha</taxon>
        <taxon>Tephritoidea</taxon>
        <taxon>Tephritidae</taxon>
        <taxon>Ceratitis</taxon>
        <taxon>Ceratitis</taxon>
    </lineage>
</organism>
<proteinExistence type="predicted"/>
<gene>
    <name evidence="1" type="ORF">CCAP1982_LOCUS4058</name>
</gene>
<evidence type="ECO:0000313" key="2">
    <source>
        <dbReference type="Proteomes" id="UP000606786"/>
    </source>
</evidence>
<accession>A0A811U9Z9</accession>
<reference evidence="1" key="1">
    <citation type="submission" date="2020-11" db="EMBL/GenBank/DDBJ databases">
        <authorList>
            <person name="Whitehead M."/>
        </authorList>
    </citation>
    <scope>NUCLEOTIDE SEQUENCE</scope>
    <source>
        <strain evidence="1">EGII</strain>
    </source>
</reference>
<feature type="non-terminal residue" evidence="1">
    <location>
        <position position="92"/>
    </location>
</feature>
<comment type="caution">
    <text evidence="1">The sequence shown here is derived from an EMBL/GenBank/DDBJ whole genome shotgun (WGS) entry which is preliminary data.</text>
</comment>
<dbReference type="EMBL" id="CAJHJT010000001">
    <property type="protein sequence ID" value="CAD6995340.1"/>
    <property type="molecule type" value="Genomic_DNA"/>
</dbReference>
<keyword evidence="2" id="KW-1185">Reference proteome</keyword>
<dbReference type="AlphaFoldDB" id="A0A811U9Z9"/>
<sequence length="92" mass="10287">MHSSNNNPFDVLGIPLIQDETNLNSSMVSTLQSVVGQSNIQKINPKVTPNGSSENNKLEQAIENTNKLISAKTINVKKRKQHNTQYNIIAWR</sequence>
<dbReference type="Proteomes" id="UP000606786">
    <property type="component" value="Unassembled WGS sequence"/>
</dbReference>
<protein>
    <submittedName>
        <fullName evidence="1">(Mediterranean fruit fly) hypothetical protein</fullName>
    </submittedName>
</protein>